<proteinExistence type="predicted"/>
<name>A0ACC1HYN9_9FUNG</name>
<keyword evidence="2" id="KW-1185">Reference proteome</keyword>
<protein>
    <submittedName>
        <fullName evidence="1">Vacuolar protein sorting-associated protein 26</fullName>
    </submittedName>
</protein>
<evidence type="ECO:0000313" key="1">
    <source>
        <dbReference type="EMBL" id="KAJ1678999.1"/>
    </source>
</evidence>
<comment type="caution">
    <text evidence="1">The sequence shown here is derived from an EMBL/GenBank/DDBJ whole genome shotgun (WGS) entry which is preliminary data.</text>
</comment>
<sequence length="76" mass="8527">MALSEILGFGPRIDVRIVLDGEDKREQVEYRVAKDRKERAPLYFDGESVSGKVQRERHAFSGAGLAFPLVVADHRA</sequence>
<evidence type="ECO:0000313" key="2">
    <source>
        <dbReference type="Proteomes" id="UP001145114"/>
    </source>
</evidence>
<dbReference type="Proteomes" id="UP001145114">
    <property type="component" value="Unassembled WGS sequence"/>
</dbReference>
<organism evidence="1 2">
    <name type="scientific">Spiromyces aspiralis</name>
    <dbReference type="NCBI Taxonomy" id="68401"/>
    <lineage>
        <taxon>Eukaryota</taxon>
        <taxon>Fungi</taxon>
        <taxon>Fungi incertae sedis</taxon>
        <taxon>Zoopagomycota</taxon>
        <taxon>Kickxellomycotina</taxon>
        <taxon>Kickxellomycetes</taxon>
        <taxon>Kickxellales</taxon>
        <taxon>Kickxellaceae</taxon>
        <taxon>Spiromyces</taxon>
    </lineage>
</organism>
<gene>
    <name evidence="1" type="primary">vps26_2</name>
    <name evidence="1" type="ORF">EV182_002935</name>
</gene>
<accession>A0ACC1HYN9</accession>
<reference evidence="1" key="1">
    <citation type="submission" date="2022-06" db="EMBL/GenBank/DDBJ databases">
        <title>Phylogenomic reconstructions and comparative analyses of Kickxellomycotina fungi.</title>
        <authorList>
            <person name="Reynolds N.K."/>
            <person name="Stajich J.E."/>
            <person name="Barry K."/>
            <person name="Grigoriev I.V."/>
            <person name="Crous P."/>
            <person name="Smith M.E."/>
        </authorList>
    </citation>
    <scope>NUCLEOTIDE SEQUENCE</scope>
    <source>
        <strain evidence="1">RSA 2271</strain>
    </source>
</reference>
<dbReference type="EMBL" id="JAMZIH010000682">
    <property type="protein sequence ID" value="KAJ1678999.1"/>
    <property type="molecule type" value="Genomic_DNA"/>
</dbReference>